<gene>
    <name evidence="1" type="ORF">B4N89_27905</name>
</gene>
<dbReference type="OrthoDB" id="4216991at2"/>
<protein>
    <submittedName>
        <fullName evidence="1">Phage tail protein</fullName>
    </submittedName>
</protein>
<dbReference type="EMBL" id="MWQN01000001">
    <property type="protein sequence ID" value="OPC84244.1"/>
    <property type="molecule type" value="Genomic_DNA"/>
</dbReference>
<dbReference type="STRING" id="159449.B4N89_27905"/>
<name>A0A1T3P5B1_9ACTN</name>
<keyword evidence="2" id="KW-1185">Reference proteome</keyword>
<evidence type="ECO:0000313" key="1">
    <source>
        <dbReference type="EMBL" id="OPC84244.1"/>
    </source>
</evidence>
<organism evidence="1 2">
    <name type="scientific">Embleya scabrispora</name>
    <dbReference type="NCBI Taxonomy" id="159449"/>
    <lineage>
        <taxon>Bacteria</taxon>
        <taxon>Bacillati</taxon>
        <taxon>Actinomycetota</taxon>
        <taxon>Actinomycetes</taxon>
        <taxon>Kitasatosporales</taxon>
        <taxon>Streptomycetaceae</taxon>
        <taxon>Embleya</taxon>
    </lineage>
</organism>
<dbReference type="Pfam" id="PF25681">
    <property type="entry name" value="Phage_TTP_17"/>
    <property type="match status" value="1"/>
</dbReference>
<dbReference type="InterPro" id="IPR058154">
    <property type="entry name" value="Bxb1_TTP-like"/>
</dbReference>
<dbReference type="Proteomes" id="UP000190037">
    <property type="component" value="Unassembled WGS sequence"/>
</dbReference>
<dbReference type="AlphaFoldDB" id="A0A1T3P5B1"/>
<sequence>MSLVIPRDADVTMAGVNGGGWVGPLGTAKPASPLATPPPTWAALGRLTEDGLVRGWDEDSTEFRSWGQTAPFRTIITKSNRTFKVACQEINRPAVMSLWNRIPEGSLTPDVDGFVNFAETATPVPDRRAWWFIVLDGTTFRGFYVPQGEISNREDETYKNDELATYNMTITAYPDDAGNTVYHTYKVATVDSPSS</sequence>
<accession>A0A1T3P5B1</accession>
<proteinExistence type="predicted"/>
<evidence type="ECO:0000313" key="2">
    <source>
        <dbReference type="Proteomes" id="UP000190037"/>
    </source>
</evidence>
<reference evidence="1 2" key="1">
    <citation type="submission" date="2017-03" db="EMBL/GenBank/DDBJ databases">
        <title>Draft genome sequence of Streptomyces scabrisporus NF3, endophyte isolated from Amphipterygium adstringens.</title>
        <authorList>
            <person name="Vazquez M."/>
            <person name="Ceapa C.D."/>
            <person name="Rodriguez Luna D."/>
            <person name="Sanchez Esquivel S."/>
        </authorList>
    </citation>
    <scope>NUCLEOTIDE SEQUENCE [LARGE SCALE GENOMIC DNA]</scope>
    <source>
        <strain evidence="1 2">NF3</strain>
    </source>
</reference>
<comment type="caution">
    <text evidence="1">The sequence shown here is derived from an EMBL/GenBank/DDBJ whole genome shotgun (WGS) entry which is preliminary data.</text>
</comment>